<dbReference type="GO" id="GO:0033588">
    <property type="term" value="C:elongator holoenzyme complex"/>
    <property type="evidence" value="ECO:0007669"/>
    <property type="project" value="InterPro"/>
</dbReference>
<reference evidence="4" key="1">
    <citation type="submission" date="2022-01" db="UniProtKB">
        <authorList>
            <consortium name="EnsemblMetazoa"/>
        </authorList>
    </citation>
    <scope>IDENTIFICATION</scope>
</reference>
<evidence type="ECO:0000256" key="3">
    <source>
        <dbReference type="ARBA" id="ARBA00020263"/>
    </source>
</evidence>
<organism evidence="4 5">
    <name type="scientific">Cimex lectularius</name>
    <name type="common">Bed bug</name>
    <name type="synonym">Acanthia lectularia</name>
    <dbReference type="NCBI Taxonomy" id="79782"/>
    <lineage>
        <taxon>Eukaryota</taxon>
        <taxon>Metazoa</taxon>
        <taxon>Ecdysozoa</taxon>
        <taxon>Arthropoda</taxon>
        <taxon>Hexapoda</taxon>
        <taxon>Insecta</taxon>
        <taxon>Pterygota</taxon>
        <taxon>Neoptera</taxon>
        <taxon>Paraneoptera</taxon>
        <taxon>Hemiptera</taxon>
        <taxon>Heteroptera</taxon>
        <taxon>Panheteroptera</taxon>
        <taxon>Cimicomorpha</taxon>
        <taxon>Cimicidae</taxon>
        <taxon>Cimex</taxon>
    </lineage>
</organism>
<dbReference type="OrthoDB" id="9995306at2759"/>
<dbReference type="EnsemblMetazoa" id="XM_014387739.2">
    <property type="protein sequence ID" value="XP_014243225.1"/>
    <property type="gene ID" value="LOC106663139"/>
</dbReference>
<evidence type="ECO:0000313" key="5">
    <source>
        <dbReference type="Proteomes" id="UP000494040"/>
    </source>
</evidence>
<dbReference type="AlphaFoldDB" id="A0A8I6REC8"/>
<dbReference type="InterPro" id="IPR018627">
    <property type="entry name" value="ELP6"/>
</dbReference>
<dbReference type="InterPro" id="IPR027417">
    <property type="entry name" value="P-loop_NTPase"/>
</dbReference>
<dbReference type="PANTHER" id="PTHR16184:SF6">
    <property type="entry name" value="ELONGATOR COMPLEX PROTEIN 6"/>
    <property type="match status" value="1"/>
</dbReference>
<comment type="similarity">
    <text evidence="2">Belongs to the ELP6 family.</text>
</comment>
<dbReference type="UniPathway" id="UPA00988"/>
<gene>
    <name evidence="4" type="primary">106663139</name>
</gene>
<proteinExistence type="inferred from homology"/>
<comment type="pathway">
    <text evidence="1">tRNA modification; 5-methoxycarbonylmethyl-2-thiouridine-tRNA biosynthesis.</text>
</comment>
<name>A0A8I6REC8_CIMLE</name>
<dbReference type="GO" id="GO:0002098">
    <property type="term" value="P:tRNA wobble uridine modification"/>
    <property type="evidence" value="ECO:0007669"/>
    <property type="project" value="InterPro"/>
</dbReference>
<evidence type="ECO:0000256" key="2">
    <source>
        <dbReference type="ARBA" id="ARBA00008837"/>
    </source>
</evidence>
<dbReference type="Gene3D" id="3.40.50.300">
    <property type="entry name" value="P-loop containing nucleotide triphosphate hydrolases"/>
    <property type="match status" value="1"/>
</dbReference>
<protein>
    <recommendedName>
        <fullName evidence="3">Elongator complex protein 6</fullName>
    </recommendedName>
</protein>
<dbReference type="PANTHER" id="PTHR16184">
    <property type="entry name" value="ELONGATOR COMPLEX PROTEIN 6"/>
    <property type="match status" value="1"/>
</dbReference>
<dbReference type="Proteomes" id="UP000494040">
    <property type="component" value="Unassembled WGS sequence"/>
</dbReference>
<dbReference type="Pfam" id="PF09807">
    <property type="entry name" value="ELP6"/>
    <property type="match status" value="1"/>
</dbReference>
<evidence type="ECO:0000256" key="1">
    <source>
        <dbReference type="ARBA" id="ARBA00005043"/>
    </source>
</evidence>
<evidence type="ECO:0000313" key="4">
    <source>
        <dbReference type="EnsemblMetazoa" id="XP_014243225.1"/>
    </source>
</evidence>
<keyword evidence="5" id="KW-1185">Reference proteome</keyword>
<dbReference type="KEGG" id="clec:106663139"/>
<accession>A0A8I6REC8</accession>
<sequence>MLSFLRSLELDRSQLYGKFITVHEEHGGDASFALSSFITEFLGDRDASVLVVALHHNFEHYFHTCLRLGMNLNNHKDRIEFVEPDAVKLCQLETFNEADDFKNLLNVLKNNINRLERQKGKVCLVVDCLTDLLVLSDDAKTVKIFIHYLYTLLKDNLCIIVLNQYAQGDQAEISVKTHLEMSSHLNLYVSPLKTGFSKKVSGSMRLEARGDSNQLNTKFYHYRLTDKQIKIFSPGNIS</sequence>
<dbReference type="OMA" id="NVKIFNP"/>
<dbReference type="EnsemblMetazoa" id="XM_014387740.2">
    <property type="protein sequence ID" value="XP_014243226.1"/>
    <property type="gene ID" value="LOC106663139"/>
</dbReference>